<accession>A0A9X8MT91</accession>
<dbReference type="AlphaFoldDB" id="A0A9X8MT91"/>
<dbReference type="EMBL" id="FRBK01000006">
    <property type="protein sequence ID" value="SHL74871.1"/>
    <property type="molecule type" value="Genomic_DNA"/>
</dbReference>
<evidence type="ECO:0000313" key="1">
    <source>
        <dbReference type="EMBL" id="SHL74871.1"/>
    </source>
</evidence>
<dbReference type="Proteomes" id="UP000184388">
    <property type="component" value="Unassembled WGS sequence"/>
</dbReference>
<proteinExistence type="predicted"/>
<comment type="caution">
    <text evidence="1">The sequence shown here is derived from an EMBL/GenBank/DDBJ whole genome shotgun (WGS) entry which is preliminary data.</text>
</comment>
<sequence>MAKRWTWNATVVEEKHGTRRVGSAMGEVEAPTREAARAKARRSIEGKGTGRTAHGVQVFEGGCGN</sequence>
<gene>
    <name evidence="1" type="ORF">SAMN05216268_10664</name>
</gene>
<organism evidence="1 2">
    <name type="scientific">Streptomyces yunnanensis</name>
    <dbReference type="NCBI Taxonomy" id="156453"/>
    <lineage>
        <taxon>Bacteria</taxon>
        <taxon>Bacillati</taxon>
        <taxon>Actinomycetota</taxon>
        <taxon>Actinomycetes</taxon>
        <taxon>Kitasatosporales</taxon>
        <taxon>Streptomycetaceae</taxon>
        <taxon>Streptomyces</taxon>
    </lineage>
</organism>
<reference evidence="2" key="1">
    <citation type="submission" date="2016-11" db="EMBL/GenBank/DDBJ databases">
        <authorList>
            <person name="Jaros S."/>
            <person name="Januszkiewicz K."/>
            <person name="Wedrychowicz H."/>
        </authorList>
    </citation>
    <scope>NUCLEOTIDE SEQUENCE [LARGE SCALE GENOMIC DNA]</scope>
    <source>
        <strain evidence="2">CGMCC 4.3555</strain>
    </source>
</reference>
<dbReference type="RefSeq" id="WP_073444608.1">
    <property type="nucleotide sequence ID" value="NZ_FRBK01000006.1"/>
</dbReference>
<name>A0A9X8MT91_9ACTN</name>
<protein>
    <submittedName>
        <fullName evidence="1">Uncharacterized protein</fullName>
    </submittedName>
</protein>
<evidence type="ECO:0000313" key="2">
    <source>
        <dbReference type="Proteomes" id="UP000184388"/>
    </source>
</evidence>